<evidence type="ECO:0000256" key="10">
    <source>
        <dbReference type="ARBA" id="ARBA00023012"/>
    </source>
</evidence>
<evidence type="ECO:0000313" key="20">
    <source>
        <dbReference type="Proteomes" id="UP000626210"/>
    </source>
</evidence>
<dbReference type="InterPro" id="IPR003661">
    <property type="entry name" value="HisK_dim/P_dom"/>
</dbReference>
<evidence type="ECO:0000256" key="7">
    <source>
        <dbReference type="ARBA" id="ARBA00022741"/>
    </source>
</evidence>
<dbReference type="InterPro" id="IPR008207">
    <property type="entry name" value="Sig_transdc_His_kin_Hpt_dom"/>
</dbReference>
<dbReference type="InterPro" id="IPR001610">
    <property type="entry name" value="PAC"/>
</dbReference>
<dbReference type="PROSITE" id="PS50113">
    <property type="entry name" value="PAC"/>
    <property type="match status" value="2"/>
</dbReference>
<evidence type="ECO:0000259" key="17">
    <source>
        <dbReference type="PROSITE" id="PS50113"/>
    </source>
</evidence>
<reference evidence="20" key="1">
    <citation type="journal article" date="2019" name="Int. J. Syst. Evol. Microbiol.">
        <title>The Global Catalogue of Microorganisms (GCM) 10K type strain sequencing project: providing services to taxonomists for standard genome sequencing and annotation.</title>
        <authorList>
            <consortium name="The Broad Institute Genomics Platform"/>
            <consortium name="The Broad Institute Genome Sequencing Center for Infectious Disease"/>
            <person name="Wu L."/>
            <person name="Ma J."/>
        </authorList>
    </citation>
    <scope>NUCLEOTIDE SEQUENCE [LARGE SCALE GENOMIC DNA]</scope>
    <source>
        <strain evidence="20">KCTC 23314</strain>
    </source>
</reference>
<evidence type="ECO:0000259" key="15">
    <source>
        <dbReference type="PROSITE" id="PS50110"/>
    </source>
</evidence>
<evidence type="ECO:0000256" key="2">
    <source>
        <dbReference type="ARBA" id="ARBA00004651"/>
    </source>
</evidence>
<dbReference type="InterPro" id="IPR001789">
    <property type="entry name" value="Sig_transdc_resp-reg_receiver"/>
</dbReference>
<evidence type="ECO:0000256" key="11">
    <source>
        <dbReference type="ARBA" id="ARBA00023136"/>
    </source>
</evidence>
<accession>A0ABQ3G3N3</accession>
<dbReference type="CDD" id="cd16922">
    <property type="entry name" value="HATPase_EvgS-ArcB-TorS-like"/>
    <property type="match status" value="1"/>
</dbReference>
<evidence type="ECO:0000256" key="1">
    <source>
        <dbReference type="ARBA" id="ARBA00000085"/>
    </source>
</evidence>
<dbReference type="InterPro" id="IPR011006">
    <property type="entry name" value="CheY-like_superfamily"/>
</dbReference>
<dbReference type="Gene3D" id="1.20.120.160">
    <property type="entry name" value="HPT domain"/>
    <property type="match status" value="1"/>
</dbReference>
<dbReference type="PROSITE" id="PS50894">
    <property type="entry name" value="HPT"/>
    <property type="match status" value="1"/>
</dbReference>
<dbReference type="PANTHER" id="PTHR45339:SF1">
    <property type="entry name" value="HYBRID SIGNAL TRANSDUCTION HISTIDINE KINASE J"/>
    <property type="match status" value="1"/>
</dbReference>
<evidence type="ECO:0000256" key="3">
    <source>
        <dbReference type="ARBA" id="ARBA00012438"/>
    </source>
</evidence>
<name>A0ABQ3G3N3_9BURK</name>
<dbReference type="Pfam" id="PF00512">
    <property type="entry name" value="HisKA"/>
    <property type="match status" value="1"/>
</dbReference>
<dbReference type="SMART" id="SM00073">
    <property type="entry name" value="HPT"/>
    <property type="match status" value="1"/>
</dbReference>
<dbReference type="InterPro" id="IPR004358">
    <property type="entry name" value="Sig_transdc_His_kin-like_C"/>
</dbReference>
<feature type="domain" description="HPt" evidence="18">
    <location>
        <begin position="1196"/>
        <end position="1287"/>
    </location>
</feature>
<feature type="modified residue" description="4-aspartylphosphate" evidence="13">
    <location>
        <position position="931"/>
    </location>
</feature>
<evidence type="ECO:0000256" key="5">
    <source>
        <dbReference type="ARBA" id="ARBA00022553"/>
    </source>
</evidence>
<evidence type="ECO:0000259" key="18">
    <source>
        <dbReference type="PROSITE" id="PS50894"/>
    </source>
</evidence>
<dbReference type="CDD" id="cd00088">
    <property type="entry name" value="HPT"/>
    <property type="match status" value="1"/>
</dbReference>
<dbReference type="InterPro" id="IPR005467">
    <property type="entry name" value="His_kinase_dom"/>
</dbReference>
<evidence type="ECO:0000256" key="8">
    <source>
        <dbReference type="ARBA" id="ARBA00022840"/>
    </source>
</evidence>
<dbReference type="EMBL" id="BMYK01000008">
    <property type="protein sequence ID" value="GHC85918.1"/>
    <property type="molecule type" value="Genomic_DNA"/>
</dbReference>
<dbReference type="InterPro" id="IPR036890">
    <property type="entry name" value="HATPase_C_sf"/>
</dbReference>
<keyword evidence="9" id="KW-1133">Transmembrane helix</keyword>
<dbReference type="Pfam" id="PF08447">
    <property type="entry name" value="PAS_3"/>
    <property type="match status" value="1"/>
</dbReference>
<dbReference type="SUPFAM" id="SSF55785">
    <property type="entry name" value="PYP-like sensor domain (PAS domain)"/>
    <property type="match status" value="2"/>
</dbReference>
<dbReference type="PROSITE" id="PS50110">
    <property type="entry name" value="RESPONSE_REGULATORY"/>
    <property type="match status" value="2"/>
</dbReference>
<dbReference type="Gene3D" id="3.30.450.20">
    <property type="entry name" value="PAS domain"/>
    <property type="match status" value="3"/>
</dbReference>
<dbReference type="Gene3D" id="1.10.287.130">
    <property type="match status" value="1"/>
</dbReference>
<gene>
    <name evidence="19" type="ORF">GCM10007320_31310</name>
</gene>
<feature type="domain" description="Response regulatory" evidence="15">
    <location>
        <begin position="877"/>
        <end position="998"/>
    </location>
</feature>
<dbReference type="SUPFAM" id="SSF47384">
    <property type="entry name" value="Homodimeric domain of signal transducing histidine kinase"/>
    <property type="match status" value="1"/>
</dbReference>
<keyword evidence="4" id="KW-1003">Cell membrane</keyword>
<dbReference type="RefSeq" id="WP_189687874.1">
    <property type="nucleotide sequence ID" value="NZ_BMYK01000008.1"/>
</dbReference>
<keyword evidence="6" id="KW-0812">Transmembrane</keyword>
<evidence type="ECO:0000259" key="16">
    <source>
        <dbReference type="PROSITE" id="PS50112"/>
    </source>
</evidence>
<dbReference type="InterPro" id="IPR000700">
    <property type="entry name" value="PAS-assoc_C"/>
</dbReference>
<evidence type="ECO:0000256" key="6">
    <source>
        <dbReference type="ARBA" id="ARBA00022692"/>
    </source>
</evidence>
<dbReference type="SMART" id="SM00091">
    <property type="entry name" value="PAS"/>
    <property type="match status" value="2"/>
</dbReference>
<sequence>MPPLPGPQPAEAPPPLRPIHLWTAAAAVAWLLATALAGHLLSDRIVGAQVETLADGARLDASATGRLIDRMFVELGSVSNMAAHQVDVIEASRRFVVNSPIETAQTPAERAATLSQDPLVRSVGNYLRRLIQDLSYDQMFVVNRSGTVIASGDWTEPGGLLGASYGDRDYFYQVLVEGVGRRFDMGSDGRHPGFYVASRVDANDGTFGAVVVRLDTATMNEMLAGQRVAAIVDGDGMVLASSRPDFVLQRVGALVGEPAEPQAAPSGAAAPSMLPVQRPAQLLHANHWLVKGTPYVVERADLSEPGYRLLTLSALDAVAPMRQLHRTVTGIVAALGLLLILLASRSLSQRARHRHAALQVNAEHTAFLQSVLDAVPTPMFYKDAQARFLGINAAFEQAFGVQPQQLIGRRDEELDPQGSNQDLALRQEQRALLVERGSFTREQSFRFADGQAHRTLYSASTITRKDGRPAGLVGVIVDMTEQKQAEEALRHANARLQVAQDAGSIGLFDLDFETGNHYWTPQLERLYGVEPGSYAGDFLEWNALLHPDDQARSAQTFRAALADPATQMYSDEFRIVLPDGSLRVAQAVGRIERNAQGRATRVTGVHVDVTELARARDEAGAASRAKSDFLANMSHEIRTPMNAIIGMSHLALKTELTPRQRDYIAKIQQSGQHLLGILNDILDFSKVEAGKLDVESTPFDLDGMMATVSGVVAEKATAKNLELVFDVAPDVPQQLVGDPLRLGQILINYVNNAIKFTEQGEVGIVVRVDSLHRAQANTGPQAVLRFEVRDTGIGLSEEQMARLFRSFEQADTSTTRRYGGTGLGLAISKQLAALMGGEVGVRSELGKGSVFWFTARLGLGERRAPAALPLVDLRGQRALVVDDNAHAASVLSEMLEHMSLKVTTVHSGEQAVAAARAAADAGQPFDFAMLDWRMPGMDGLQTAEAIRALQLQRQPEFMIVTAYGRDEIVQGAQQAGIEHLVLKPVSASVLLDTMMRASHGAAMPAVAPAPGAGRSGALDALRGLRGARILLVEDNDLNQQVASELLRDAGFAVDIAANGRMALDMVQARADRTPAYDLVLMDMQMPVMDGVTATRLLREDPRHAAMPVLAMTANAMQADRDRCLQAGMQDFIAKPIEPDAMWQALARWLQPRAGLGAEAGPPALAAATTAATAPAAGLPVVPGLDTAAGLRRAMGKQALYRQLLEKFAAGQAQAPEAIVQALQDDDPATAERVAHTLKGVAGNIGAHDLHQHAAALEEALRERRPRPAIDATLAAAAASLHALLDALRPHLAPAAASGAHVAAPAAGPSEQALLQRLARLLEQDDAEAAELLAEHQATLGAALGPRYATLSQAVADYDFEAALDTLRQANGQAAA</sequence>
<feature type="domain" description="PAC" evidence="17">
    <location>
        <begin position="439"/>
        <end position="491"/>
    </location>
</feature>
<feature type="modified residue" description="Phosphohistidine" evidence="12">
    <location>
        <position position="1235"/>
    </location>
</feature>
<keyword evidence="5 13" id="KW-0597">Phosphoprotein</keyword>
<dbReference type="SUPFAM" id="SSF47226">
    <property type="entry name" value="Histidine-containing phosphotransfer domain, HPT domain"/>
    <property type="match status" value="1"/>
</dbReference>
<dbReference type="PANTHER" id="PTHR45339">
    <property type="entry name" value="HYBRID SIGNAL TRANSDUCTION HISTIDINE KINASE J"/>
    <property type="match status" value="1"/>
</dbReference>
<dbReference type="SMART" id="SM00086">
    <property type="entry name" value="PAC"/>
    <property type="match status" value="2"/>
</dbReference>
<feature type="modified residue" description="4-aspartylphosphate" evidence="13">
    <location>
        <position position="1082"/>
    </location>
</feature>
<feature type="domain" description="Response regulatory" evidence="15">
    <location>
        <begin position="1028"/>
        <end position="1149"/>
    </location>
</feature>
<feature type="domain" description="PAC" evidence="17">
    <location>
        <begin position="569"/>
        <end position="621"/>
    </location>
</feature>
<keyword evidence="10" id="KW-0902">Two-component regulatory system</keyword>
<comment type="caution">
    <text evidence="19">The sequence shown here is derived from an EMBL/GenBank/DDBJ whole genome shotgun (WGS) entry which is preliminary data.</text>
</comment>
<dbReference type="SMART" id="SM00387">
    <property type="entry name" value="HATPase_c"/>
    <property type="match status" value="1"/>
</dbReference>
<dbReference type="Pfam" id="PF08448">
    <property type="entry name" value="PAS_4"/>
    <property type="match status" value="1"/>
</dbReference>
<dbReference type="PRINTS" id="PR00344">
    <property type="entry name" value="BCTRLSENSOR"/>
</dbReference>
<dbReference type="SMART" id="SM00388">
    <property type="entry name" value="HisKA"/>
    <property type="match status" value="1"/>
</dbReference>
<dbReference type="EC" id="2.7.13.3" evidence="3"/>
<dbReference type="SUPFAM" id="SSF52172">
    <property type="entry name" value="CheY-like"/>
    <property type="match status" value="2"/>
</dbReference>
<protein>
    <recommendedName>
        <fullName evidence="3">histidine kinase</fullName>
        <ecNumber evidence="3">2.7.13.3</ecNumber>
    </recommendedName>
</protein>
<comment type="catalytic activity">
    <reaction evidence="1">
        <text>ATP + protein L-histidine = ADP + protein N-phospho-L-histidine.</text>
        <dbReference type="EC" id="2.7.13.3"/>
    </reaction>
</comment>
<keyword evidence="8" id="KW-0067">ATP-binding</keyword>
<dbReference type="InterPro" id="IPR000014">
    <property type="entry name" value="PAS"/>
</dbReference>
<organism evidence="19 20">
    <name type="scientific">Pseudorhodoferax aquiterrae</name>
    <dbReference type="NCBI Taxonomy" id="747304"/>
    <lineage>
        <taxon>Bacteria</taxon>
        <taxon>Pseudomonadati</taxon>
        <taxon>Pseudomonadota</taxon>
        <taxon>Betaproteobacteria</taxon>
        <taxon>Burkholderiales</taxon>
        <taxon>Comamonadaceae</taxon>
    </lineage>
</organism>
<dbReference type="CDD" id="cd17546">
    <property type="entry name" value="REC_hyHK_CKI1_RcsC-like"/>
    <property type="match status" value="2"/>
</dbReference>
<dbReference type="PROSITE" id="PS50112">
    <property type="entry name" value="PAS"/>
    <property type="match status" value="2"/>
</dbReference>
<feature type="domain" description="PAS" evidence="16">
    <location>
        <begin position="364"/>
        <end position="417"/>
    </location>
</feature>
<proteinExistence type="predicted"/>
<dbReference type="Gene3D" id="3.30.565.10">
    <property type="entry name" value="Histidine kinase-like ATPase, C-terminal domain"/>
    <property type="match status" value="1"/>
</dbReference>
<feature type="domain" description="PAS" evidence="16">
    <location>
        <begin position="492"/>
        <end position="564"/>
    </location>
</feature>
<keyword evidence="11" id="KW-0472">Membrane</keyword>
<dbReference type="InterPro" id="IPR036097">
    <property type="entry name" value="HisK_dim/P_sf"/>
</dbReference>
<evidence type="ECO:0000313" key="19">
    <source>
        <dbReference type="EMBL" id="GHC85918.1"/>
    </source>
</evidence>
<feature type="domain" description="Histidine kinase" evidence="14">
    <location>
        <begin position="632"/>
        <end position="859"/>
    </location>
</feature>
<dbReference type="InterPro" id="IPR035965">
    <property type="entry name" value="PAS-like_dom_sf"/>
</dbReference>
<evidence type="ECO:0000259" key="14">
    <source>
        <dbReference type="PROSITE" id="PS50109"/>
    </source>
</evidence>
<dbReference type="InterPro" id="IPR013656">
    <property type="entry name" value="PAS_4"/>
</dbReference>
<dbReference type="Gene3D" id="2.10.70.100">
    <property type="match status" value="1"/>
</dbReference>
<evidence type="ECO:0000256" key="13">
    <source>
        <dbReference type="PROSITE-ProRule" id="PRU00169"/>
    </source>
</evidence>
<dbReference type="SUPFAM" id="SSF55874">
    <property type="entry name" value="ATPase domain of HSP90 chaperone/DNA topoisomerase II/histidine kinase"/>
    <property type="match status" value="1"/>
</dbReference>
<evidence type="ECO:0000256" key="12">
    <source>
        <dbReference type="PROSITE-ProRule" id="PRU00110"/>
    </source>
</evidence>
<keyword evidence="20" id="KW-1185">Reference proteome</keyword>
<dbReference type="Gene3D" id="3.40.50.2300">
    <property type="match status" value="2"/>
</dbReference>
<evidence type="ECO:0000256" key="4">
    <source>
        <dbReference type="ARBA" id="ARBA00022475"/>
    </source>
</evidence>
<dbReference type="InterPro" id="IPR003594">
    <property type="entry name" value="HATPase_dom"/>
</dbReference>
<dbReference type="PROSITE" id="PS50109">
    <property type="entry name" value="HIS_KIN"/>
    <property type="match status" value="1"/>
</dbReference>
<dbReference type="SMART" id="SM00448">
    <property type="entry name" value="REC"/>
    <property type="match status" value="2"/>
</dbReference>
<dbReference type="Proteomes" id="UP000626210">
    <property type="component" value="Unassembled WGS sequence"/>
</dbReference>
<dbReference type="Pfam" id="PF02518">
    <property type="entry name" value="HATPase_c"/>
    <property type="match status" value="1"/>
</dbReference>
<dbReference type="NCBIfam" id="TIGR00229">
    <property type="entry name" value="sensory_box"/>
    <property type="match status" value="2"/>
</dbReference>
<keyword evidence="7" id="KW-0547">Nucleotide-binding</keyword>
<dbReference type="CDD" id="cd00130">
    <property type="entry name" value="PAS"/>
    <property type="match status" value="2"/>
</dbReference>
<dbReference type="CDD" id="cd00082">
    <property type="entry name" value="HisKA"/>
    <property type="match status" value="1"/>
</dbReference>
<dbReference type="InterPro" id="IPR036641">
    <property type="entry name" value="HPT_dom_sf"/>
</dbReference>
<dbReference type="Pfam" id="PF01627">
    <property type="entry name" value="Hpt"/>
    <property type="match status" value="1"/>
</dbReference>
<comment type="subcellular location">
    <subcellularLocation>
        <location evidence="2">Cell membrane</location>
        <topology evidence="2">Multi-pass membrane protein</topology>
    </subcellularLocation>
</comment>
<dbReference type="InterPro" id="IPR013655">
    <property type="entry name" value="PAS_fold_3"/>
</dbReference>
<evidence type="ECO:0000256" key="9">
    <source>
        <dbReference type="ARBA" id="ARBA00022989"/>
    </source>
</evidence>
<dbReference type="Pfam" id="PF00072">
    <property type="entry name" value="Response_reg"/>
    <property type="match status" value="2"/>
</dbReference>